<evidence type="ECO:0000256" key="3">
    <source>
        <dbReference type="ARBA" id="ARBA00023082"/>
    </source>
</evidence>
<feature type="domain" description="RNA polymerase sigma-70 region 2" evidence="6">
    <location>
        <begin position="31"/>
        <end position="98"/>
    </location>
</feature>
<evidence type="ECO:0000256" key="1">
    <source>
        <dbReference type="ARBA" id="ARBA00010641"/>
    </source>
</evidence>
<dbReference type="InterPro" id="IPR007630">
    <property type="entry name" value="RNA_pol_sigma70_r4"/>
</dbReference>
<keyword evidence="9" id="KW-1185">Reference proteome</keyword>
<proteinExistence type="inferred from homology"/>
<evidence type="ECO:0000313" key="8">
    <source>
        <dbReference type="EMBL" id="RRC95254.1"/>
    </source>
</evidence>
<reference evidence="8 9" key="1">
    <citation type="submission" date="2018-11" db="EMBL/GenBank/DDBJ databases">
        <title>Genomes From Bacteria Associated with the Canine Oral Cavity: a Test Case for Automated Genome-Based Taxonomic Assignment.</title>
        <authorList>
            <person name="Coil D.A."/>
            <person name="Jospin G."/>
            <person name="Darling A.E."/>
            <person name="Wallis C."/>
            <person name="Davis I.J."/>
            <person name="Harris S."/>
            <person name="Eisen J.A."/>
            <person name="Holcombe L.J."/>
            <person name="O'Flynn C."/>
        </authorList>
    </citation>
    <scope>NUCLEOTIDE SEQUENCE [LARGE SCALE GENOMIC DNA]</scope>
    <source>
        <strain evidence="8 9">OH770</strain>
    </source>
</reference>
<dbReference type="SUPFAM" id="SSF88659">
    <property type="entry name" value="Sigma3 and sigma4 domains of RNA polymerase sigma factors"/>
    <property type="match status" value="1"/>
</dbReference>
<dbReference type="InterPro" id="IPR007627">
    <property type="entry name" value="RNA_pol_sigma70_r2"/>
</dbReference>
<keyword evidence="3" id="KW-0731">Sigma factor</keyword>
<dbReference type="CDD" id="cd06171">
    <property type="entry name" value="Sigma70_r4"/>
    <property type="match status" value="1"/>
</dbReference>
<dbReference type="InterPro" id="IPR014284">
    <property type="entry name" value="RNA_pol_sigma-70_dom"/>
</dbReference>
<dbReference type="Proteomes" id="UP000280444">
    <property type="component" value="Unassembled WGS sequence"/>
</dbReference>
<evidence type="ECO:0000313" key="9">
    <source>
        <dbReference type="Proteomes" id="UP000280444"/>
    </source>
</evidence>
<comment type="similarity">
    <text evidence="1">Belongs to the sigma-70 factor family. ECF subfamily.</text>
</comment>
<dbReference type="Gene3D" id="1.10.10.10">
    <property type="entry name" value="Winged helix-like DNA-binding domain superfamily/Winged helix DNA-binding domain"/>
    <property type="match status" value="1"/>
</dbReference>
<dbReference type="RefSeq" id="WP_124870318.1">
    <property type="nucleotide sequence ID" value="NZ_RQZF01000005.1"/>
</dbReference>
<sequence length="187" mass="21058">MTGVNDAQTITEAEMLSRIARGDQEAFASLYDVWSGRLFALILQILVDRAQSEEVLQEVFLEIWQRCPQFDPHKGSGRAWMVTIARRRAIDRVRSSQRARERENTWTNYLPDSDTTIAQVEERLAGAEVNAALDAIGEPHKTAVKLAYFTGMTHVEIAEYQGVPVGTAKTRIRDGIKKLRTVLGVEQ</sequence>
<dbReference type="GO" id="GO:0016987">
    <property type="term" value="F:sigma factor activity"/>
    <property type="evidence" value="ECO:0007669"/>
    <property type="project" value="UniProtKB-KW"/>
</dbReference>
<dbReference type="NCBIfam" id="TIGR02937">
    <property type="entry name" value="sigma70-ECF"/>
    <property type="match status" value="1"/>
</dbReference>
<dbReference type="EMBL" id="RQZF01000005">
    <property type="protein sequence ID" value="RRC95254.1"/>
    <property type="molecule type" value="Genomic_DNA"/>
</dbReference>
<feature type="domain" description="RNA polymerase sigma-70 region 4" evidence="7">
    <location>
        <begin position="132"/>
        <end position="180"/>
    </location>
</feature>
<dbReference type="Gene3D" id="1.10.1740.10">
    <property type="match status" value="1"/>
</dbReference>
<dbReference type="SUPFAM" id="SSF88946">
    <property type="entry name" value="Sigma2 domain of RNA polymerase sigma factors"/>
    <property type="match status" value="1"/>
</dbReference>
<dbReference type="OrthoDB" id="9784272at2"/>
<keyword evidence="2" id="KW-0805">Transcription regulation</keyword>
<dbReference type="InterPro" id="IPR013325">
    <property type="entry name" value="RNA_pol_sigma_r2"/>
</dbReference>
<dbReference type="Pfam" id="PF04542">
    <property type="entry name" value="Sigma70_r2"/>
    <property type="match status" value="1"/>
</dbReference>
<evidence type="ECO:0000259" key="7">
    <source>
        <dbReference type="Pfam" id="PF04545"/>
    </source>
</evidence>
<evidence type="ECO:0000256" key="2">
    <source>
        <dbReference type="ARBA" id="ARBA00023015"/>
    </source>
</evidence>
<dbReference type="PANTHER" id="PTHR43133:SF66">
    <property type="entry name" value="ECF RNA POLYMERASE SIGMA FACTOR SIGK"/>
    <property type="match status" value="1"/>
</dbReference>
<dbReference type="AlphaFoldDB" id="A0A3P1SDZ6"/>
<dbReference type="InterPro" id="IPR013324">
    <property type="entry name" value="RNA_pol_sigma_r3/r4-like"/>
</dbReference>
<name>A0A3P1SDZ6_9ACTO</name>
<dbReference type="PANTHER" id="PTHR43133">
    <property type="entry name" value="RNA POLYMERASE ECF-TYPE SIGMA FACTO"/>
    <property type="match status" value="1"/>
</dbReference>
<evidence type="ECO:0000256" key="5">
    <source>
        <dbReference type="ARBA" id="ARBA00023163"/>
    </source>
</evidence>
<dbReference type="InterPro" id="IPR036388">
    <property type="entry name" value="WH-like_DNA-bd_sf"/>
</dbReference>
<dbReference type="Pfam" id="PF04545">
    <property type="entry name" value="Sigma70_r4"/>
    <property type="match status" value="1"/>
</dbReference>
<dbReference type="InterPro" id="IPR039425">
    <property type="entry name" value="RNA_pol_sigma-70-like"/>
</dbReference>
<keyword evidence="5" id="KW-0804">Transcription</keyword>
<organism evidence="8 9">
    <name type="scientific">Schaalia canis</name>
    <dbReference type="NCBI Taxonomy" id="100469"/>
    <lineage>
        <taxon>Bacteria</taxon>
        <taxon>Bacillati</taxon>
        <taxon>Actinomycetota</taxon>
        <taxon>Actinomycetes</taxon>
        <taxon>Actinomycetales</taxon>
        <taxon>Actinomycetaceae</taxon>
        <taxon>Schaalia</taxon>
    </lineage>
</organism>
<evidence type="ECO:0000256" key="4">
    <source>
        <dbReference type="ARBA" id="ARBA00023125"/>
    </source>
</evidence>
<comment type="caution">
    <text evidence="8">The sequence shown here is derived from an EMBL/GenBank/DDBJ whole genome shotgun (WGS) entry which is preliminary data.</text>
</comment>
<dbReference type="GO" id="GO:0006352">
    <property type="term" value="P:DNA-templated transcription initiation"/>
    <property type="evidence" value="ECO:0007669"/>
    <property type="project" value="InterPro"/>
</dbReference>
<accession>A0A3P1SDZ6</accession>
<evidence type="ECO:0000259" key="6">
    <source>
        <dbReference type="Pfam" id="PF04542"/>
    </source>
</evidence>
<gene>
    <name evidence="8" type="ORF">EII11_06360</name>
</gene>
<keyword evidence="4" id="KW-0238">DNA-binding</keyword>
<protein>
    <submittedName>
        <fullName evidence="8">Sigma-70 family RNA polymerase sigma factor</fullName>
    </submittedName>
</protein>
<dbReference type="GO" id="GO:0003677">
    <property type="term" value="F:DNA binding"/>
    <property type="evidence" value="ECO:0007669"/>
    <property type="project" value="UniProtKB-KW"/>
</dbReference>